<comment type="caution">
    <text evidence="2">The sequence shown here is derived from an EMBL/GenBank/DDBJ whole genome shotgun (WGS) entry which is preliminary data.</text>
</comment>
<feature type="transmembrane region" description="Helical" evidence="1">
    <location>
        <begin position="291"/>
        <end position="309"/>
    </location>
</feature>
<evidence type="ECO:0000256" key="1">
    <source>
        <dbReference type="SAM" id="Phobius"/>
    </source>
</evidence>
<keyword evidence="3" id="KW-1185">Reference proteome</keyword>
<dbReference type="EMBL" id="JAOQBH010000001">
    <property type="protein sequence ID" value="KAJ4141065.1"/>
    <property type="molecule type" value="Genomic_DNA"/>
</dbReference>
<feature type="transmembrane region" description="Helical" evidence="1">
    <location>
        <begin position="153"/>
        <end position="172"/>
    </location>
</feature>
<evidence type="ECO:0000313" key="3">
    <source>
        <dbReference type="Proteomes" id="UP001152024"/>
    </source>
</evidence>
<dbReference type="PANTHER" id="PTHR37577:SF1">
    <property type="entry name" value="INTEGRAL MEMBRANE PROTEIN"/>
    <property type="match status" value="1"/>
</dbReference>
<organism evidence="2 3">
    <name type="scientific">Fusarium equiseti</name>
    <name type="common">Fusarium scirpi</name>
    <dbReference type="NCBI Taxonomy" id="61235"/>
    <lineage>
        <taxon>Eukaryota</taxon>
        <taxon>Fungi</taxon>
        <taxon>Dikarya</taxon>
        <taxon>Ascomycota</taxon>
        <taxon>Pezizomycotina</taxon>
        <taxon>Sordariomycetes</taxon>
        <taxon>Hypocreomycetidae</taxon>
        <taxon>Hypocreales</taxon>
        <taxon>Nectriaceae</taxon>
        <taxon>Fusarium</taxon>
        <taxon>Fusarium incarnatum-equiseti species complex</taxon>
    </lineage>
</organism>
<evidence type="ECO:0000313" key="2">
    <source>
        <dbReference type="EMBL" id="KAJ4141065.1"/>
    </source>
</evidence>
<feature type="transmembrane region" description="Helical" evidence="1">
    <location>
        <begin position="443"/>
        <end position="464"/>
    </location>
</feature>
<feature type="transmembrane region" description="Helical" evidence="1">
    <location>
        <begin position="255"/>
        <end position="279"/>
    </location>
</feature>
<keyword evidence="1" id="KW-0472">Membrane</keyword>
<accession>A0ABQ8RSF0</accession>
<name>A0ABQ8RSF0_FUSEQ</name>
<dbReference type="Proteomes" id="UP001152024">
    <property type="component" value="Unassembled WGS sequence"/>
</dbReference>
<feature type="transmembrane region" description="Helical" evidence="1">
    <location>
        <begin position="470"/>
        <end position="487"/>
    </location>
</feature>
<gene>
    <name evidence="2" type="ORF">NW768_000272</name>
</gene>
<protein>
    <submittedName>
        <fullName evidence="2">Uncharacterized protein</fullName>
    </submittedName>
</protein>
<dbReference type="PANTHER" id="PTHR37577">
    <property type="entry name" value="INTEGRAL MEMBRANE PROTEIN"/>
    <property type="match status" value="1"/>
</dbReference>
<feature type="transmembrane region" description="Helical" evidence="1">
    <location>
        <begin position="106"/>
        <end position="128"/>
    </location>
</feature>
<feature type="transmembrane region" description="Helical" evidence="1">
    <location>
        <begin position="42"/>
        <end position="65"/>
    </location>
</feature>
<keyword evidence="1" id="KW-1133">Transmembrane helix</keyword>
<proteinExistence type="predicted"/>
<dbReference type="InterPro" id="IPR053018">
    <property type="entry name" value="Elsinochrome_Biosynth-Asso"/>
</dbReference>
<keyword evidence="1" id="KW-0812">Transmembrane</keyword>
<feature type="transmembrane region" description="Helical" evidence="1">
    <location>
        <begin position="71"/>
        <end position="94"/>
    </location>
</feature>
<sequence length="504" mass="56656">MAVLKRGIPKQQYMRVDEKILHWVGVRKPASDAPSNLGYQSLLLALSDQMLAVGLCYLIAMYAQVCNVSNFSFYIGAQLAYLSSGVHLCTLLVLKSYFRKHPKQAILRGALMVLLMGLLAATFILQFLTVSEPRDMLFLCGLHYPTRPRLKFVIPRSFGIAVLLIFVYWNAFRSIRLDNSLRYSLESRASKNIILRWIYSGHQGQSDLQIFSERRQDKIRRNNRKNATILEQQDSFWKALHIVVPPVLTEMVGSVLLELLIAICTFCVALYTLVIGLFYQGVDTKPLFSATFGQILPMLLLIVIALTALEVGTIKNFRAIEIETEIKRQPASAQSPPLMEGSAALPNRVLLQRTQVNQTGIIHGDMPESHGNLVIPMASASYSQPDLSGNAGFGTRVDSMTRWMALRRTNTLEIEEGKIFPSRSERSTDILDVALRSAKGATYAAICIILFLSAGFIVLVFFFYEFAVPAAAGIVFIGFVLDLIKSIREVNQVRRERIERERRI</sequence>
<reference evidence="2" key="1">
    <citation type="submission" date="2022-09" db="EMBL/GenBank/DDBJ databases">
        <title>Fusarium specimens isolated from Avocado Roots.</title>
        <authorList>
            <person name="Stajich J."/>
            <person name="Roper C."/>
            <person name="Heimlech-Rivalta G."/>
        </authorList>
    </citation>
    <scope>NUCLEOTIDE SEQUENCE</scope>
    <source>
        <strain evidence="2">CF00095</strain>
    </source>
</reference>